<dbReference type="EMBL" id="PQAP01000044">
    <property type="protein sequence ID" value="PWB73911.1"/>
    <property type="molecule type" value="Genomic_DNA"/>
</dbReference>
<keyword evidence="1" id="KW-0413">Isomerase</keyword>
<dbReference type="PROSITE" id="PS51463">
    <property type="entry name" value="P_GLUCOSE_ISOMERASE_3"/>
    <property type="match status" value="1"/>
</dbReference>
<dbReference type="GO" id="GO:0006096">
    <property type="term" value="P:glycolytic process"/>
    <property type="evidence" value="ECO:0007669"/>
    <property type="project" value="InterPro"/>
</dbReference>
<sequence length="184" mass="20017">MPWIEQLVAESTGKQGKGIVPIEAEPAGKPETYGKDRAFLFVRTVGEKSLPAAKLRSELIERNAPVVDIALSGKADLGGQFMLWEAATAVAGYFLEINPFDEPNVTESKENTKKILAGFKLIGDCAARRRDRSNEQLTLLALDEATPHDYGQNHDVKSVVRQFLSGISAPHYVASLGYFASNPG</sequence>
<dbReference type="InterPro" id="IPR001672">
    <property type="entry name" value="G6P_Isomerase"/>
</dbReference>
<comment type="caution">
    <text evidence="1">The sequence shown here is derived from an EMBL/GenBank/DDBJ whole genome shotgun (WGS) entry which is preliminary data.</text>
</comment>
<dbReference type="GO" id="GO:0097367">
    <property type="term" value="F:carbohydrate derivative binding"/>
    <property type="evidence" value="ECO:0007669"/>
    <property type="project" value="InterPro"/>
</dbReference>
<evidence type="ECO:0000313" key="2">
    <source>
        <dbReference type="Proteomes" id="UP000250918"/>
    </source>
</evidence>
<name>A0A855X4Q9_9BACT</name>
<dbReference type="InterPro" id="IPR046348">
    <property type="entry name" value="SIS_dom_sf"/>
</dbReference>
<dbReference type="Gene3D" id="3.40.50.10490">
    <property type="entry name" value="Glucose-6-phosphate isomerase like protein, domain 1"/>
    <property type="match status" value="1"/>
</dbReference>
<organism evidence="1 2">
    <name type="scientific">candidate division GN15 bacterium</name>
    <dbReference type="NCBI Taxonomy" id="2072418"/>
    <lineage>
        <taxon>Bacteria</taxon>
        <taxon>candidate division GN15</taxon>
    </lineage>
</organism>
<proteinExistence type="predicted"/>
<dbReference type="GO" id="GO:0004347">
    <property type="term" value="F:glucose-6-phosphate isomerase activity"/>
    <property type="evidence" value="ECO:0007669"/>
    <property type="project" value="UniProtKB-EC"/>
</dbReference>
<gene>
    <name evidence="1" type="ORF">C3F09_04630</name>
</gene>
<dbReference type="GO" id="GO:0004801">
    <property type="term" value="F:transaldolase activity"/>
    <property type="evidence" value="ECO:0007669"/>
    <property type="project" value="UniProtKB-EC"/>
</dbReference>
<evidence type="ECO:0000313" key="1">
    <source>
        <dbReference type="EMBL" id="PWB73911.1"/>
    </source>
</evidence>
<keyword evidence="1" id="KW-0808">Transferase</keyword>
<dbReference type="EC" id="2.2.1.2" evidence="1"/>
<dbReference type="GO" id="GO:0006094">
    <property type="term" value="P:gluconeogenesis"/>
    <property type="evidence" value="ECO:0007669"/>
    <property type="project" value="InterPro"/>
</dbReference>
<protein>
    <submittedName>
        <fullName evidence="1">Transaldolase</fullName>
        <ecNumber evidence="1">2.2.1.2</ecNumber>
        <ecNumber evidence="1">5.3.1.9</ecNumber>
    </submittedName>
</protein>
<dbReference type="AlphaFoldDB" id="A0A855X4Q9"/>
<dbReference type="Proteomes" id="UP000250918">
    <property type="component" value="Unassembled WGS sequence"/>
</dbReference>
<dbReference type="EC" id="5.3.1.9" evidence="1"/>
<feature type="non-terminal residue" evidence="1">
    <location>
        <position position="184"/>
    </location>
</feature>
<accession>A0A855X4Q9</accession>
<reference evidence="1 2" key="1">
    <citation type="journal article" date="2018" name="ISME J.">
        <title>A methanotrophic archaeon couples anaerobic oxidation of methane to Fe(III) reduction.</title>
        <authorList>
            <person name="Cai C."/>
            <person name="Leu A.O."/>
            <person name="Xie G.J."/>
            <person name="Guo J."/>
            <person name="Feng Y."/>
            <person name="Zhao J.X."/>
            <person name="Tyson G.W."/>
            <person name="Yuan Z."/>
            <person name="Hu S."/>
        </authorList>
    </citation>
    <scope>NUCLEOTIDE SEQUENCE [LARGE SCALE GENOMIC DNA]</scope>
    <source>
        <strain evidence="1">FeB_12</strain>
    </source>
</reference>
<dbReference type="SUPFAM" id="SSF53697">
    <property type="entry name" value="SIS domain"/>
    <property type="match status" value="1"/>
</dbReference>